<dbReference type="AlphaFoldDB" id="A0A0D0KYL6"/>
<proteinExistence type="predicted"/>
<dbReference type="Gene3D" id="3.90.1720.10">
    <property type="entry name" value="endopeptidase domain like (from Nostoc punctiforme)"/>
    <property type="match status" value="1"/>
</dbReference>
<reference evidence="1 2" key="1">
    <citation type="submission" date="2014-12" db="EMBL/GenBank/DDBJ databases">
        <title>16Stimator: statistical estimation of ribosomal gene copy numbers from draft genome assemblies.</title>
        <authorList>
            <person name="Perisin M.A."/>
            <person name="Vetter M."/>
            <person name="Gilbert J.A."/>
            <person name="Bergelson J."/>
        </authorList>
    </citation>
    <scope>NUCLEOTIDE SEQUENCE [LARGE SCALE GENOMIC DNA]</scope>
    <source>
        <strain evidence="1 2">MEJ076</strain>
    </source>
</reference>
<dbReference type="EMBL" id="JXQV01000010">
    <property type="protein sequence ID" value="KIQ02405.1"/>
    <property type="molecule type" value="Genomic_DNA"/>
</dbReference>
<evidence type="ECO:0000313" key="2">
    <source>
        <dbReference type="Proteomes" id="UP000035017"/>
    </source>
</evidence>
<name>A0A0D0KYL6_AGRTU</name>
<evidence type="ECO:0000313" key="1">
    <source>
        <dbReference type="EMBL" id="KIQ02405.1"/>
    </source>
</evidence>
<protein>
    <recommendedName>
        <fullName evidence="3">Permuted papain-like amidase YaeF/Yiix C92 family enzyme</fullName>
    </recommendedName>
</protein>
<dbReference type="SUPFAM" id="SSF54001">
    <property type="entry name" value="Cysteine proteinases"/>
    <property type="match status" value="1"/>
</dbReference>
<accession>A0A0D0KYL6</accession>
<comment type="caution">
    <text evidence="1">The sequence shown here is derived from an EMBL/GenBank/DDBJ whole genome shotgun (WGS) entry which is preliminary data.</text>
</comment>
<dbReference type="OrthoDB" id="6534631at2"/>
<gene>
    <name evidence="1" type="ORF">RU07_11720</name>
</gene>
<dbReference type="Proteomes" id="UP000035017">
    <property type="component" value="Unassembled WGS sequence"/>
</dbReference>
<evidence type="ECO:0008006" key="3">
    <source>
        <dbReference type="Google" id="ProtNLM"/>
    </source>
</evidence>
<sequence>MPYAVDFDRHGNEIYVPAITFPGDPPPGRIDASSLRPGDILVWYSADPDEIHTTIRELTTGAYSHAALYIGRGHVIDAGPDGIDETSVTDLMNDFEVANVLRWEGEHDISKAVVRAKSMRGQKYARLDAALLPLRRRAVKRRGKLRFFSKKDWFAALALFARRHRPPSNSTYCSQLIVECFAACGVYGDRDVVEAAVSPNDFLTEGHFSYKGYLSRKIEPSFHLFDVNAPLSRRERLTWRPSPRPSLLKVVASTIWRRN</sequence>
<organism evidence="1 2">
    <name type="scientific">Agrobacterium tumefaciens</name>
    <dbReference type="NCBI Taxonomy" id="358"/>
    <lineage>
        <taxon>Bacteria</taxon>
        <taxon>Pseudomonadati</taxon>
        <taxon>Pseudomonadota</taxon>
        <taxon>Alphaproteobacteria</taxon>
        <taxon>Hyphomicrobiales</taxon>
        <taxon>Rhizobiaceae</taxon>
        <taxon>Rhizobium/Agrobacterium group</taxon>
        <taxon>Agrobacterium</taxon>
        <taxon>Agrobacterium tumefaciens complex</taxon>
    </lineage>
</organism>
<dbReference type="InterPro" id="IPR038765">
    <property type="entry name" value="Papain-like_cys_pep_sf"/>
</dbReference>